<sequence length="231" mass="24683">MLLNELARTSGTSTASIKYYRRQGLLPPGRRLTATRFDYGREHLERLALIRALRELAHAPIEDIRTLTTVIDEGRPLVKALEIAQAIATGLPARLHEEPPPEGEDPRVAELVEAMGWADVGSGPRVALDRLLGTMGAEGVASDLPTLLRYARPLEEIAREDLAGIRSAPQSTPGATADGHSPSTDAIVRQALIGSLAFTQLTVVLRALAHASVSLEVGAEEGQTGPHGAHH</sequence>
<organism evidence="2 3">
    <name type="scientific">Brachybacterium kimchii</name>
    <dbReference type="NCBI Taxonomy" id="2942909"/>
    <lineage>
        <taxon>Bacteria</taxon>
        <taxon>Bacillati</taxon>
        <taxon>Actinomycetota</taxon>
        <taxon>Actinomycetes</taxon>
        <taxon>Micrococcales</taxon>
        <taxon>Dermabacteraceae</taxon>
        <taxon>Brachybacterium</taxon>
    </lineage>
</organism>
<evidence type="ECO:0000259" key="1">
    <source>
        <dbReference type="PROSITE" id="PS50937"/>
    </source>
</evidence>
<dbReference type="PROSITE" id="PS50937">
    <property type="entry name" value="HTH_MERR_2"/>
    <property type="match status" value="1"/>
</dbReference>
<protein>
    <submittedName>
        <fullName evidence="2">MerR family transcriptional regulator</fullName>
    </submittedName>
</protein>
<dbReference type="Pfam" id="PF13411">
    <property type="entry name" value="MerR_1"/>
    <property type="match status" value="1"/>
</dbReference>
<dbReference type="Proteomes" id="UP001055868">
    <property type="component" value="Chromosome"/>
</dbReference>
<dbReference type="RefSeq" id="WP_249478269.1">
    <property type="nucleotide sequence ID" value="NZ_CP097218.1"/>
</dbReference>
<dbReference type="PRINTS" id="PR00040">
    <property type="entry name" value="HTHMERR"/>
</dbReference>
<accession>A0ABY4N5P3</accession>
<dbReference type="SUPFAM" id="SSF46955">
    <property type="entry name" value="Putative DNA-binding domain"/>
    <property type="match status" value="1"/>
</dbReference>
<evidence type="ECO:0000313" key="3">
    <source>
        <dbReference type="Proteomes" id="UP001055868"/>
    </source>
</evidence>
<proteinExistence type="predicted"/>
<gene>
    <name evidence="2" type="ORF">M4486_15965</name>
</gene>
<name>A0ABY4N5P3_9MICO</name>
<keyword evidence="3" id="KW-1185">Reference proteome</keyword>
<dbReference type="SMART" id="SM00422">
    <property type="entry name" value="HTH_MERR"/>
    <property type="match status" value="1"/>
</dbReference>
<dbReference type="Gene3D" id="1.10.1660.10">
    <property type="match status" value="1"/>
</dbReference>
<dbReference type="InterPro" id="IPR000551">
    <property type="entry name" value="MerR-type_HTH_dom"/>
</dbReference>
<feature type="domain" description="HTH merR-type" evidence="1">
    <location>
        <begin position="1"/>
        <end position="70"/>
    </location>
</feature>
<dbReference type="InterPro" id="IPR009061">
    <property type="entry name" value="DNA-bd_dom_put_sf"/>
</dbReference>
<dbReference type="EMBL" id="CP097218">
    <property type="protein sequence ID" value="UQN29107.1"/>
    <property type="molecule type" value="Genomic_DNA"/>
</dbReference>
<evidence type="ECO:0000313" key="2">
    <source>
        <dbReference type="EMBL" id="UQN29107.1"/>
    </source>
</evidence>
<reference evidence="2" key="1">
    <citation type="submission" date="2022-05" db="EMBL/GenBank/DDBJ databases">
        <title>Genomic analysis of Brachybacterium sp. CBA3104.</title>
        <authorList>
            <person name="Roh S.W."/>
            <person name="Kim Y.B."/>
            <person name="Kim Y."/>
        </authorList>
    </citation>
    <scope>NUCLEOTIDE SEQUENCE</scope>
    <source>
        <strain evidence="2">CBA3104</strain>
    </source>
</reference>